<sequence length="391" mass="42524">MDATREADEVDEVDDAAALTPGWVRWRHAFHRDPELGFAEHRSARRVARLLGAMGLQVVEGVGGTGVVGTLRVGQGARAIALRADMDALALAEDAPQRAYASRRAGCMHACGHDGHMAMLLGAAQLLAARRDFDGTVHFVFQPAEEHGRGARAMLDDGLLQRFPADEIYAAHNIPGLPAGHIATRAGAIMAAEDNFTIRIDGRGGHAARPHMAVDALVIGAEIVLALQTLVSRAVGTLQSAPVAAPAYLERYGAPEHPSDLARHTCIIHDMGPDSTHWIFGGPKGAADVEVTSAFRSNNSLVVRQAALAGYGIALLGDALTIHDIRAGRLYRLLPDYTARKRQAYIVYPSRRHLAQRTRVVIDFMVEEFRRLETRLRDSREWGENESTWLV</sequence>
<keyword evidence="1" id="KW-0378">Hydrolase</keyword>
<dbReference type="PANTHER" id="PTHR11014:SF63">
    <property type="entry name" value="METALLOPEPTIDASE, PUTATIVE (AFU_ORTHOLOGUE AFUA_6G09600)-RELATED"/>
    <property type="match status" value="1"/>
</dbReference>
<dbReference type="SUPFAM" id="SSF53187">
    <property type="entry name" value="Zn-dependent exopeptidases"/>
    <property type="match status" value="1"/>
</dbReference>
<accession>A0A1J5PRC4</accession>
<dbReference type="NCBIfam" id="TIGR01891">
    <property type="entry name" value="amidohydrolases"/>
    <property type="match status" value="1"/>
</dbReference>
<dbReference type="GO" id="GO:0016787">
    <property type="term" value="F:hydrolase activity"/>
    <property type="evidence" value="ECO:0007669"/>
    <property type="project" value="UniProtKB-KW"/>
</dbReference>
<organism evidence="1">
    <name type="scientific">mine drainage metagenome</name>
    <dbReference type="NCBI Taxonomy" id="410659"/>
    <lineage>
        <taxon>unclassified sequences</taxon>
        <taxon>metagenomes</taxon>
        <taxon>ecological metagenomes</taxon>
    </lineage>
</organism>
<dbReference type="EMBL" id="MLJW01004354">
    <property type="protein sequence ID" value="OIQ70124.1"/>
    <property type="molecule type" value="Genomic_DNA"/>
</dbReference>
<dbReference type="Gene3D" id="3.40.190.10">
    <property type="entry name" value="Periplasmic binding protein-like II"/>
    <property type="match status" value="1"/>
</dbReference>
<dbReference type="SUPFAM" id="SSF53850">
    <property type="entry name" value="Periplasmic binding protein-like II"/>
    <property type="match status" value="1"/>
</dbReference>
<evidence type="ECO:0000313" key="1">
    <source>
        <dbReference type="EMBL" id="OIQ70124.1"/>
    </source>
</evidence>
<dbReference type="AlphaFoldDB" id="A0A1J5PRC4"/>
<dbReference type="Gene3D" id="3.40.630.10">
    <property type="entry name" value="Zn peptidases"/>
    <property type="match status" value="1"/>
</dbReference>
<dbReference type="Gene3D" id="3.30.70.360">
    <property type="match status" value="1"/>
</dbReference>
<dbReference type="Pfam" id="PF01546">
    <property type="entry name" value="Peptidase_M20"/>
    <property type="match status" value="1"/>
</dbReference>
<proteinExistence type="predicted"/>
<dbReference type="InterPro" id="IPR017439">
    <property type="entry name" value="Amidohydrolase"/>
</dbReference>
<dbReference type="InterPro" id="IPR002933">
    <property type="entry name" value="Peptidase_M20"/>
</dbReference>
<comment type="caution">
    <text evidence="1">The sequence shown here is derived from an EMBL/GenBank/DDBJ whole genome shotgun (WGS) entry which is preliminary data.</text>
</comment>
<dbReference type="PANTHER" id="PTHR11014">
    <property type="entry name" value="PEPTIDASE M20 FAMILY MEMBER"/>
    <property type="match status" value="1"/>
</dbReference>
<reference evidence="1" key="1">
    <citation type="submission" date="2016-10" db="EMBL/GenBank/DDBJ databases">
        <title>Sequence of Gallionella enrichment culture.</title>
        <authorList>
            <person name="Poehlein A."/>
            <person name="Muehling M."/>
            <person name="Daniel R."/>
        </authorList>
    </citation>
    <scope>NUCLEOTIDE SEQUENCE</scope>
</reference>
<dbReference type="CDD" id="cd08422">
    <property type="entry name" value="PBP2_CrgA_like"/>
    <property type="match status" value="1"/>
</dbReference>
<name>A0A1J5PRC4_9ZZZZ</name>
<dbReference type="EC" id="3.-.-.-" evidence="1"/>
<gene>
    <name evidence="1" type="primary">yxeP_10</name>
    <name evidence="1" type="ORF">GALL_482670</name>
</gene>
<protein>
    <submittedName>
        <fullName evidence="1">Putative hydrolase YxeP</fullName>
        <ecNumber evidence="1">3.-.-.-</ecNumber>
    </submittedName>
</protein>